<dbReference type="Gene3D" id="2.60.40.1670">
    <property type="entry name" value="beta-sandwich domain of Sec23/24"/>
    <property type="match status" value="1"/>
</dbReference>
<dbReference type="SUPFAM" id="SSF82754">
    <property type="entry name" value="C-terminal, gelsolin-like domain of Sec23/24"/>
    <property type="match status" value="1"/>
</dbReference>
<keyword evidence="7 14" id="KW-0256">Endoplasmic reticulum</keyword>
<dbReference type="STRING" id="930992.A0A0D0AF59"/>
<dbReference type="InterPro" id="IPR006896">
    <property type="entry name" value="Sec23/24_trunk_dom"/>
</dbReference>
<evidence type="ECO:0000256" key="9">
    <source>
        <dbReference type="ARBA" id="ARBA00022892"/>
    </source>
</evidence>
<keyword evidence="10 14" id="KW-0653">Protein transport</keyword>
<keyword evidence="8 14" id="KW-0862">Zinc</keyword>
<protein>
    <recommendedName>
        <fullName evidence="14">Protein transport protein SEC23</fullName>
    </recommendedName>
</protein>
<dbReference type="CDD" id="cd01478">
    <property type="entry name" value="Sec23-like"/>
    <property type="match status" value="1"/>
</dbReference>
<evidence type="ECO:0000256" key="12">
    <source>
        <dbReference type="ARBA" id="ARBA00023136"/>
    </source>
</evidence>
<feature type="domain" description="Gelsolin-like" evidence="15">
    <location>
        <begin position="575"/>
        <end position="663"/>
    </location>
</feature>
<keyword evidence="21" id="KW-1185">Reference proteome</keyword>
<dbReference type="GO" id="GO:0005096">
    <property type="term" value="F:GTPase activator activity"/>
    <property type="evidence" value="ECO:0007669"/>
    <property type="project" value="TreeGrafter"/>
</dbReference>
<dbReference type="Gene3D" id="3.40.50.410">
    <property type="entry name" value="von Willebrand factor, type A domain"/>
    <property type="match status" value="1"/>
</dbReference>
<evidence type="ECO:0000256" key="5">
    <source>
        <dbReference type="ARBA" id="ARBA00022490"/>
    </source>
</evidence>
<dbReference type="Gene3D" id="2.30.30.380">
    <property type="entry name" value="Zn-finger domain of Sec23/24"/>
    <property type="match status" value="1"/>
</dbReference>
<evidence type="ECO:0000259" key="19">
    <source>
        <dbReference type="Pfam" id="PF08033"/>
    </source>
</evidence>
<dbReference type="GO" id="GO:0006886">
    <property type="term" value="P:intracellular protein transport"/>
    <property type="evidence" value="ECO:0007669"/>
    <property type="project" value="InterPro"/>
</dbReference>
<dbReference type="GO" id="GO:0005789">
    <property type="term" value="C:endoplasmic reticulum membrane"/>
    <property type="evidence" value="ECO:0007669"/>
    <property type="project" value="UniProtKB-SubCell"/>
</dbReference>
<dbReference type="InterPro" id="IPR036465">
    <property type="entry name" value="vWFA_dom_sf"/>
</dbReference>
<accession>A0A0D0AF59</accession>
<evidence type="ECO:0000259" key="18">
    <source>
        <dbReference type="Pfam" id="PF04815"/>
    </source>
</evidence>
<dbReference type="Pfam" id="PF04815">
    <property type="entry name" value="Sec23_helical"/>
    <property type="match status" value="1"/>
</dbReference>
<dbReference type="SUPFAM" id="SSF82919">
    <property type="entry name" value="Zn-finger domain of Sec23/24"/>
    <property type="match status" value="1"/>
</dbReference>
<dbReference type="Pfam" id="PF08033">
    <property type="entry name" value="Sec23_BS"/>
    <property type="match status" value="1"/>
</dbReference>
<feature type="domain" description="Zinc finger Sec23/Sec24-type" evidence="16">
    <location>
        <begin position="54"/>
        <end position="93"/>
    </location>
</feature>
<keyword evidence="13 14" id="KW-0968">Cytoplasmic vesicle</keyword>
<dbReference type="AlphaFoldDB" id="A0A0D0AF59"/>
<dbReference type="FunFam" id="3.40.50.410:FF:000008">
    <property type="entry name" value="Protein transport protein SEC23"/>
    <property type="match status" value="1"/>
</dbReference>
<evidence type="ECO:0000259" key="17">
    <source>
        <dbReference type="Pfam" id="PF04811"/>
    </source>
</evidence>
<dbReference type="Pfam" id="PF04810">
    <property type="entry name" value="zf-Sec23_Sec24"/>
    <property type="match status" value="1"/>
</dbReference>
<organism evidence="20 21">
    <name type="scientific">Suillus luteus UH-Slu-Lm8-n1</name>
    <dbReference type="NCBI Taxonomy" id="930992"/>
    <lineage>
        <taxon>Eukaryota</taxon>
        <taxon>Fungi</taxon>
        <taxon>Dikarya</taxon>
        <taxon>Basidiomycota</taxon>
        <taxon>Agaricomycotina</taxon>
        <taxon>Agaricomycetes</taxon>
        <taxon>Agaricomycetidae</taxon>
        <taxon>Boletales</taxon>
        <taxon>Suillineae</taxon>
        <taxon>Suillaceae</taxon>
        <taxon>Suillus</taxon>
    </lineage>
</organism>
<dbReference type="PANTHER" id="PTHR11141:SF0">
    <property type="entry name" value="PROTEIN TRANSPORT PROTEIN SEC23"/>
    <property type="match status" value="1"/>
</dbReference>
<dbReference type="InterPro" id="IPR037550">
    <property type="entry name" value="Sec23_C"/>
</dbReference>
<sequence length="715" mass="79671">MLNFEDVEERDGVRLSWNVWPSSRIEATRTVVPISALYTPLKQREDLPPVLYEPVTCKPPCRAILNPYCQIDIRGKLWICPFCLTRNAFPPHYKDISNTNLPAELLPKYTTIEYTLSRPAQASPVFLFVVDTCLDAEDLKALRDALVVSLSLIPPYALVGLITFGTMTQVHELGYAECSKSYVFRGGKEYTQKQIQDMLGLSTTTRAAPRAAQPMPQQAFGAARFLLPVQQCEFQLTGILEALARDPWPVANDKRALRCTGVAVSVAVGLLETTFPNTGARIMVFAGGPATEGPGMVVSNELKEPIHSHHDIERDSVKHYKRAVKFYEGLAKRASNNDHAVDLFAGCLDQVGLLEMKSLPNSTNGVIVLSDSFATSIFKQSFLRMFNKDDQDFLQMGFNATFDVKTTKELKVSGLIGHAISAGKKSACVGETEIGIGQTSAWRINSITPRTSAAIYFEHSSGQMRLRVTTIARNFAEANSPSIASSFDQEAAAVLMARIAKFADYRKEDPVSFRLTDNFSIYPQFMFHLRRSQFLQVFNNSPDETAFYRHILNEEDVNNSLIMIQPTLMSYTFDVEPQPVLLDSVSIKPDVILLLDTFFHILIFHGETVAQWRKAGYQDQDGYENFKELLENPVTDAQDLLVDRFPIPRYIVCDQGGSQARFLLSKLNPSTTHMSTSMYGTAQAAGAGQAIFTDDVSLQVFMEHLKRLAVGAQTN</sequence>
<dbReference type="PANTHER" id="PTHR11141">
    <property type="entry name" value="PROTEIN TRANSPORT PROTEIN SEC23"/>
    <property type="match status" value="1"/>
</dbReference>
<dbReference type="OrthoDB" id="10256289at2759"/>
<evidence type="ECO:0000256" key="8">
    <source>
        <dbReference type="ARBA" id="ARBA00022833"/>
    </source>
</evidence>
<comment type="similarity">
    <text evidence="3 14">Belongs to the SEC23/SEC24 family. SEC23 subfamily.</text>
</comment>
<dbReference type="Proteomes" id="UP000054485">
    <property type="component" value="Unassembled WGS sequence"/>
</dbReference>
<dbReference type="SUPFAM" id="SSF53300">
    <property type="entry name" value="vWA-like"/>
    <property type="match status" value="1"/>
</dbReference>
<evidence type="ECO:0000256" key="11">
    <source>
        <dbReference type="ARBA" id="ARBA00023034"/>
    </source>
</evidence>
<dbReference type="GO" id="GO:0090110">
    <property type="term" value="P:COPII-coated vesicle cargo loading"/>
    <property type="evidence" value="ECO:0007669"/>
    <property type="project" value="TreeGrafter"/>
</dbReference>
<proteinExistence type="inferred from homology"/>
<keyword evidence="9 14" id="KW-0931">ER-Golgi transport</keyword>
<dbReference type="Gene3D" id="3.40.20.10">
    <property type="entry name" value="Severin"/>
    <property type="match status" value="1"/>
</dbReference>
<evidence type="ECO:0000256" key="2">
    <source>
        <dbReference type="ARBA" id="ARBA00004397"/>
    </source>
</evidence>
<dbReference type="InterPro" id="IPR012990">
    <property type="entry name" value="Beta-sandwich_Sec23_24"/>
</dbReference>
<evidence type="ECO:0000256" key="13">
    <source>
        <dbReference type="ARBA" id="ARBA00023329"/>
    </source>
</evidence>
<dbReference type="GO" id="GO:0008270">
    <property type="term" value="F:zinc ion binding"/>
    <property type="evidence" value="ECO:0007669"/>
    <property type="project" value="InterPro"/>
</dbReference>
<reference evidence="21" key="2">
    <citation type="submission" date="2015-01" db="EMBL/GenBank/DDBJ databases">
        <title>Evolutionary Origins and Diversification of the Mycorrhizal Mutualists.</title>
        <authorList>
            <consortium name="DOE Joint Genome Institute"/>
            <consortium name="Mycorrhizal Genomics Consortium"/>
            <person name="Kohler A."/>
            <person name="Kuo A."/>
            <person name="Nagy L.G."/>
            <person name="Floudas D."/>
            <person name="Copeland A."/>
            <person name="Barry K.W."/>
            <person name="Cichocki N."/>
            <person name="Veneault-Fourrey C."/>
            <person name="LaButti K."/>
            <person name="Lindquist E.A."/>
            <person name="Lipzen A."/>
            <person name="Lundell T."/>
            <person name="Morin E."/>
            <person name="Murat C."/>
            <person name="Riley R."/>
            <person name="Ohm R."/>
            <person name="Sun H."/>
            <person name="Tunlid A."/>
            <person name="Henrissat B."/>
            <person name="Grigoriev I.V."/>
            <person name="Hibbett D.S."/>
            <person name="Martin F."/>
        </authorList>
    </citation>
    <scope>NUCLEOTIDE SEQUENCE [LARGE SCALE GENOMIC DNA]</scope>
    <source>
        <strain evidence="21">UH-Slu-Lm8-n1</strain>
    </source>
</reference>
<evidence type="ECO:0000259" key="15">
    <source>
        <dbReference type="Pfam" id="PF00626"/>
    </source>
</evidence>
<comment type="function">
    <text evidence="14">Component of the coat protein complex II (COPII) which promotes the formation of transport vesicles from the endoplasmic reticulum (ER). The coat has two main functions, the physical deformation of the endoplasmic reticulum membrane into vesicles and the selection of cargo molecules.</text>
</comment>
<keyword evidence="11 14" id="KW-0333">Golgi apparatus</keyword>
<dbReference type="HOGENOM" id="CLU_008658_3_0_1"/>
<dbReference type="CDD" id="cd11287">
    <property type="entry name" value="Sec23_C"/>
    <property type="match status" value="1"/>
</dbReference>
<gene>
    <name evidence="20" type="ORF">CY34DRAFT_765799</name>
</gene>
<evidence type="ECO:0000256" key="14">
    <source>
        <dbReference type="RuleBase" id="RU365030"/>
    </source>
</evidence>
<reference evidence="20 21" key="1">
    <citation type="submission" date="2014-04" db="EMBL/GenBank/DDBJ databases">
        <authorList>
            <consortium name="DOE Joint Genome Institute"/>
            <person name="Kuo A."/>
            <person name="Ruytinx J."/>
            <person name="Rineau F."/>
            <person name="Colpaert J."/>
            <person name="Kohler A."/>
            <person name="Nagy L.G."/>
            <person name="Floudas D."/>
            <person name="Copeland A."/>
            <person name="Barry K.W."/>
            <person name="Cichocki N."/>
            <person name="Veneault-Fourrey C."/>
            <person name="LaButti K."/>
            <person name="Lindquist E.A."/>
            <person name="Lipzen A."/>
            <person name="Lundell T."/>
            <person name="Morin E."/>
            <person name="Murat C."/>
            <person name="Sun H."/>
            <person name="Tunlid A."/>
            <person name="Henrissat B."/>
            <person name="Grigoriev I.V."/>
            <person name="Hibbett D.S."/>
            <person name="Martin F."/>
            <person name="Nordberg H.P."/>
            <person name="Cantor M.N."/>
            <person name="Hua S.X."/>
        </authorList>
    </citation>
    <scope>NUCLEOTIDE SEQUENCE [LARGE SCALE GENOMIC DNA]</scope>
    <source>
        <strain evidence="20 21">UH-Slu-Lm8-n1</strain>
    </source>
</reference>
<dbReference type="InterPro" id="IPR029006">
    <property type="entry name" value="ADF-H/Gelsolin-like_dom_sf"/>
</dbReference>
<keyword evidence="6 14" id="KW-0479">Metal-binding</keyword>
<evidence type="ECO:0000313" key="21">
    <source>
        <dbReference type="Proteomes" id="UP000054485"/>
    </source>
</evidence>
<dbReference type="EMBL" id="KN835306">
    <property type="protein sequence ID" value="KIK40341.1"/>
    <property type="molecule type" value="Genomic_DNA"/>
</dbReference>
<evidence type="ECO:0000256" key="4">
    <source>
        <dbReference type="ARBA" id="ARBA00022448"/>
    </source>
</evidence>
<comment type="subcellular location">
    <subcellularLocation>
        <location evidence="14">Cytoplasm</location>
    </subcellularLocation>
    <subcellularLocation>
        <location evidence="1 14">Cytoplasmic vesicle</location>
        <location evidence="1 14">COPII-coated vesicle membrane</location>
        <topology evidence="1 14">Peripheral membrane protein</topology>
        <orientation evidence="1 14">Cytoplasmic side</orientation>
    </subcellularLocation>
    <subcellularLocation>
        <location evidence="2 14">Endoplasmic reticulum membrane</location>
        <topology evidence="2 14">Peripheral membrane protein</topology>
        <orientation evidence="2 14">Cytoplasmic side</orientation>
    </subcellularLocation>
    <subcellularLocation>
        <location evidence="14">Golgi apparatus membrane</location>
        <topology evidence="14">Peripheral membrane protein</topology>
        <orientation evidence="14">Cytoplasmic side</orientation>
    </subcellularLocation>
</comment>
<keyword evidence="12 14" id="KW-0472">Membrane</keyword>
<dbReference type="GO" id="GO:0030127">
    <property type="term" value="C:COPII vesicle coat"/>
    <property type="evidence" value="ECO:0007669"/>
    <property type="project" value="InterPro"/>
</dbReference>
<dbReference type="FunCoup" id="A0A0D0AF59">
    <property type="interactions" value="414"/>
</dbReference>
<dbReference type="Pfam" id="PF00626">
    <property type="entry name" value="Gelsolin"/>
    <property type="match status" value="1"/>
</dbReference>
<evidence type="ECO:0000256" key="3">
    <source>
        <dbReference type="ARBA" id="ARBA00009210"/>
    </source>
</evidence>
<evidence type="ECO:0000256" key="6">
    <source>
        <dbReference type="ARBA" id="ARBA00022723"/>
    </source>
</evidence>
<evidence type="ECO:0000256" key="1">
    <source>
        <dbReference type="ARBA" id="ARBA00004299"/>
    </source>
</evidence>
<feature type="domain" description="Sec23/Sec24 beta-sandwich" evidence="19">
    <location>
        <begin position="397"/>
        <end position="460"/>
    </location>
</feature>
<evidence type="ECO:0000256" key="10">
    <source>
        <dbReference type="ARBA" id="ARBA00022927"/>
    </source>
</evidence>
<name>A0A0D0AF59_9AGAM</name>
<dbReference type="SUPFAM" id="SSF81995">
    <property type="entry name" value="beta-sandwich domain of Sec23/24"/>
    <property type="match status" value="1"/>
</dbReference>
<dbReference type="InterPro" id="IPR036180">
    <property type="entry name" value="Gelsolin-like_dom_sf"/>
</dbReference>
<dbReference type="InterPro" id="IPR037364">
    <property type="entry name" value="Sec23"/>
</dbReference>
<dbReference type="GO" id="GO:0070971">
    <property type="term" value="C:endoplasmic reticulum exit site"/>
    <property type="evidence" value="ECO:0007669"/>
    <property type="project" value="TreeGrafter"/>
</dbReference>
<dbReference type="GO" id="GO:0000139">
    <property type="term" value="C:Golgi membrane"/>
    <property type="evidence" value="ECO:0007669"/>
    <property type="project" value="UniProtKB-SubCell"/>
</dbReference>
<feature type="domain" description="Sec23/Sec24 trunk" evidence="17">
    <location>
        <begin position="123"/>
        <end position="386"/>
    </location>
</feature>
<dbReference type="SUPFAM" id="SSF81811">
    <property type="entry name" value="Helical domain of Sec23/24"/>
    <property type="match status" value="1"/>
</dbReference>
<dbReference type="InterPro" id="IPR007123">
    <property type="entry name" value="Gelsolin-like_dom"/>
</dbReference>
<dbReference type="InterPro" id="IPR006895">
    <property type="entry name" value="Znf_Sec23_Sec24"/>
</dbReference>
<dbReference type="FunFam" id="3.40.20.10:FF:000006">
    <property type="entry name" value="Protein transport protein SEC23"/>
    <property type="match status" value="1"/>
</dbReference>
<dbReference type="InterPro" id="IPR006900">
    <property type="entry name" value="Sec23/24_helical_dom"/>
</dbReference>
<keyword evidence="5 14" id="KW-0963">Cytoplasm</keyword>
<evidence type="ECO:0000256" key="7">
    <source>
        <dbReference type="ARBA" id="ARBA00022824"/>
    </source>
</evidence>
<dbReference type="FunFam" id="2.30.30.380:FF:000001">
    <property type="entry name" value="Protein transport protein SEC23"/>
    <property type="match status" value="1"/>
</dbReference>
<evidence type="ECO:0000313" key="20">
    <source>
        <dbReference type="EMBL" id="KIK40341.1"/>
    </source>
</evidence>
<dbReference type="InterPro" id="IPR036175">
    <property type="entry name" value="Sec23/24_helical_dom_sf"/>
</dbReference>
<dbReference type="InterPro" id="IPR036174">
    <property type="entry name" value="Znf_Sec23_Sec24_sf"/>
</dbReference>
<keyword evidence="4 14" id="KW-0813">Transport</keyword>
<dbReference type="InParanoid" id="A0A0D0AF59"/>
<dbReference type="Gene3D" id="1.20.120.730">
    <property type="entry name" value="Sec23/Sec24 helical domain"/>
    <property type="match status" value="1"/>
</dbReference>
<evidence type="ECO:0000259" key="16">
    <source>
        <dbReference type="Pfam" id="PF04810"/>
    </source>
</evidence>
<dbReference type="Pfam" id="PF04811">
    <property type="entry name" value="Sec23_trunk"/>
    <property type="match status" value="1"/>
</dbReference>
<feature type="domain" description="Sec23/Sec24 helical" evidence="18">
    <location>
        <begin position="492"/>
        <end position="561"/>
    </location>
</feature>